<sequence>MCRICAEQVLFSYHYYDSSSEIMMLAII</sequence>
<accession>A0A0E9PA68</accession>
<proteinExistence type="predicted"/>
<dbReference type="EMBL" id="GBXM01107183">
    <property type="protein sequence ID" value="JAH01394.1"/>
    <property type="molecule type" value="Transcribed_RNA"/>
</dbReference>
<reference evidence="1" key="1">
    <citation type="submission" date="2014-11" db="EMBL/GenBank/DDBJ databases">
        <authorList>
            <person name="Amaro Gonzalez C."/>
        </authorList>
    </citation>
    <scope>NUCLEOTIDE SEQUENCE</scope>
</reference>
<protein>
    <submittedName>
        <fullName evidence="1">Uncharacterized protein</fullName>
    </submittedName>
</protein>
<evidence type="ECO:0000313" key="1">
    <source>
        <dbReference type="EMBL" id="JAH01394.1"/>
    </source>
</evidence>
<name>A0A0E9PA68_ANGAN</name>
<reference evidence="1" key="2">
    <citation type="journal article" date="2015" name="Fish Shellfish Immunol.">
        <title>Early steps in the European eel (Anguilla anguilla)-Vibrio vulnificus interaction in the gills: Role of the RtxA13 toxin.</title>
        <authorList>
            <person name="Callol A."/>
            <person name="Pajuelo D."/>
            <person name="Ebbesson L."/>
            <person name="Teles M."/>
            <person name="MacKenzie S."/>
            <person name="Amaro C."/>
        </authorList>
    </citation>
    <scope>NUCLEOTIDE SEQUENCE</scope>
</reference>
<dbReference type="AlphaFoldDB" id="A0A0E9PA68"/>
<organism evidence="1">
    <name type="scientific">Anguilla anguilla</name>
    <name type="common">European freshwater eel</name>
    <name type="synonym">Muraena anguilla</name>
    <dbReference type="NCBI Taxonomy" id="7936"/>
    <lineage>
        <taxon>Eukaryota</taxon>
        <taxon>Metazoa</taxon>
        <taxon>Chordata</taxon>
        <taxon>Craniata</taxon>
        <taxon>Vertebrata</taxon>
        <taxon>Euteleostomi</taxon>
        <taxon>Actinopterygii</taxon>
        <taxon>Neopterygii</taxon>
        <taxon>Teleostei</taxon>
        <taxon>Anguilliformes</taxon>
        <taxon>Anguillidae</taxon>
        <taxon>Anguilla</taxon>
    </lineage>
</organism>